<gene>
    <name evidence="1" type="ORF">SMRZ_LOCUS2349</name>
</gene>
<evidence type="ECO:0000313" key="2">
    <source>
        <dbReference type="Proteomes" id="UP000277204"/>
    </source>
</evidence>
<evidence type="ECO:0000313" key="1">
    <source>
        <dbReference type="EMBL" id="VDO54666.1"/>
    </source>
</evidence>
<organism evidence="1 2">
    <name type="scientific">Schistosoma margrebowiei</name>
    <dbReference type="NCBI Taxonomy" id="48269"/>
    <lineage>
        <taxon>Eukaryota</taxon>
        <taxon>Metazoa</taxon>
        <taxon>Spiralia</taxon>
        <taxon>Lophotrochozoa</taxon>
        <taxon>Platyhelminthes</taxon>
        <taxon>Trematoda</taxon>
        <taxon>Digenea</taxon>
        <taxon>Strigeidida</taxon>
        <taxon>Schistosomatoidea</taxon>
        <taxon>Schistosomatidae</taxon>
        <taxon>Schistosoma</taxon>
    </lineage>
</organism>
<name>A0A183LEX4_9TREM</name>
<keyword evidence="2" id="KW-1185">Reference proteome</keyword>
<sequence>MSLRFSGLYRHTYYCVKLACRHTTDMRNFIKLLR</sequence>
<reference evidence="1 2" key="1">
    <citation type="submission" date="2018-11" db="EMBL/GenBank/DDBJ databases">
        <authorList>
            <consortium name="Pathogen Informatics"/>
        </authorList>
    </citation>
    <scope>NUCLEOTIDE SEQUENCE [LARGE SCALE GENOMIC DNA]</scope>
    <source>
        <strain evidence="1 2">Zambia</strain>
    </source>
</reference>
<dbReference type="EMBL" id="UZAI01000592">
    <property type="protein sequence ID" value="VDO54666.1"/>
    <property type="molecule type" value="Genomic_DNA"/>
</dbReference>
<dbReference type="AlphaFoldDB" id="A0A183LEX4"/>
<proteinExistence type="predicted"/>
<protein>
    <submittedName>
        <fullName evidence="1">Uncharacterized protein</fullName>
    </submittedName>
</protein>
<dbReference type="Proteomes" id="UP000277204">
    <property type="component" value="Unassembled WGS sequence"/>
</dbReference>
<accession>A0A183LEX4</accession>